<accession>A0A5S9TGA5</accession>
<organism evidence="5 6">
    <name type="scientific">Arabidopsis thaliana</name>
    <name type="common">Mouse-ear cress</name>
    <dbReference type="NCBI Taxonomy" id="3702"/>
    <lineage>
        <taxon>Eukaryota</taxon>
        <taxon>Viridiplantae</taxon>
        <taxon>Streptophyta</taxon>
        <taxon>Embryophyta</taxon>
        <taxon>Tracheophyta</taxon>
        <taxon>Spermatophyta</taxon>
        <taxon>Magnoliopsida</taxon>
        <taxon>eudicotyledons</taxon>
        <taxon>Gunneridae</taxon>
        <taxon>Pentapetalae</taxon>
        <taxon>rosids</taxon>
        <taxon>malvids</taxon>
        <taxon>Brassicales</taxon>
        <taxon>Brassicaceae</taxon>
        <taxon>Camelineae</taxon>
        <taxon>Arabidopsis</taxon>
    </lineage>
</organism>
<dbReference type="GO" id="GO:0010112">
    <property type="term" value="P:regulation of systemic acquired resistance"/>
    <property type="evidence" value="ECO:0007669"/>
    <property type="project" value="InterPro"/>
</dbReference>
<evidence type="ECO:0000256" key="1">
    <source>
        <dbReference type="ARBA" id="ARBA00004123"/>
    </source>
</evidence>
<feature type="compositionally biased region" description="Low complexity" evidence="4">
    <location>
        <begin position="78"/>
        <end position="89"/>
    </location>
</feature>
<dbReference type="PANTHER" id="PTHR33669:SF26">
    <property type="entry name" value="PROTEIN NIM1-INTERACTING 3"/>
    <property type="match status" value="1"/>
</dbReference>
<evidence type="ECO:0000313" key="5">
    <source>
        <dbReference type="EMBL" id="CAA0182857.1"/>
    </source>
</evidence>
<keyword evidence="3" id="KW-0539">Nucleus</keyword>
<dbReference type="EMBL" id="CACSHJ010000087">
    <property type="protein sequence ID" value="CAA0182857.1"/>
    <property type="molecule type" value="Genomic_DNA"/>
</dbReference>
<protein>
    <submittedName>
        <fullName evidence="5">Uncharacterized protein</fullName>
    </submittedName>
</protein>
<dbReference type="ExpressionAtlas" id="A0A5S9TGA5">
    <property type="expression patterns" value="baseline and differential"/>
</dbReference>
<evidence type="ECO:0000313" key="6">
    <source>
        <dbReference type="Proteomes" id="UP000434276"/>
    </source>
</evidence>
<feature type="region of interest" description="Disordered" evidence="4">
    <location>
        <begin position="78"/>
        <end position="112"/>
    </location>
</feature>
<sequence length="112" mass="13295">MDRDRKRVKMEKEDDEEEEMEKLYTVLKNAREMRKYVNSSMEKKRQEEEERARVRRFPSFQPEDFIFMNKAEANNIEKAANESSSASNEYDGSKEKQEGSETNVCLDLNLSL</sequence>
<reference evidence="5 6" key="1">
    <citation type="submission" date="2019-12" db="EMBL/GenBank/DDBJ databases">
        <authorList>
            <person name="Jiao W.-B."/>
            <person name="Schneeberger K."/>
        </authorList>
    </citation>
    <scope>NUCLEOTIDE SEQUENCE [LARGE SCALE GENOMIC DNA]</scope>
    <source>
        <strain evidence="6">cv. C24</strain>
    </source>
</reference>
<dbReference type="Proteomes" id="UP000434276">
    <property type="component" value="Unassembled WGS sequence"/>
</dbReference>
<gene>
    <name evidence="5" type="ORF">C24_LOCUS934</name>
</gene>
<name>A0A5S9TGA5_ARATH</name>
<dbReference type="InterPro" id="IPR031425">
    <property type="entry name" value="NPR1/NH1-interacting"/>
</dbReference>
<evidence type="ECO:0000256" key="4">
    <source>
        <dbReference type="SAM" id="MobiDB-lite"/>
    </source>
</evidence>
<proteinExistence type="inferred from homology"/>
<dbReference type="PANTHER" id="PTHR33669">
    <property type="entry name" value="PROTEIN NEGATIVE REGULATOR OF RESISTANCE"/>
    <property type="match status" value="1"/>
</dbReference>
<evidence type="ECO:0000256" key="3">
    <source>
        <dbReference type="ARBA" id="ARBA00023242"/>
    </source>
</evidence>
<comment type="similarity">
    <text evidence="2">Belongs to the NPR1-interactor family.</text>
</comment>
<dbReference type="AlphaFoldDB" id="A0A5S9TGA5"/>
<dbReference type="GO" id="GO:0005634">
    <property type="term" value="C:nucleus"/>
    <property type="evidence" value="ECO:0007669"/>
    <property type="project" value="UniProtKB-SubCell"/>
</dbReference>
<evidence type="ECO:0000256" key="2">
    <source>
        <dbReference type="ARBA" id="ARBA00009937"/>
    </source>
</evidence>
<comment type="subcellular location">
    <subcellularLocation>
        <location evidence="1">Nucleus</location>
    </subcellularLocation>
</comment>
<dbReference type="Pfam" id="PF15699">
    <property type="entry name" value="NPR1_interact"/>
    <property type="match status" value="1"/>
</dbReference>